<dbReference type="EMBL" id="OLKH01000163">
    <property type="protein sequence ID" value="SPE78614.1"/>
    <property type="molecule type" value="Genomic_DNA"/>
</dbReference>
<reference evidence="2 3" key="1">
    <citation type="submission" date="2018-02" db="EMBL/GenBank/DDBJ databases">
        <authorList>
            <person name="Cohen D.B."/>
            <person name="Kent A.D."/>
        </authorList>
    </citation>
    <scope>NUCLEOTIDE SEQUENCE [LARGE SCALE GENOMIC DNA]</scope>
    <source>
        <strain evidence="2">CIP109753</strain>
    </source>
</reference>
<feature type="transmembrane region" description="Helical" evidence="1">
    <location>
        <begin position="43"/>
        <end position="64"/>
    </location>
</feature>
<proteinExistence type="predicted"/>
<evidence type="ECO:0000313" key="3">
    <source>
        <dbReference type="Proteomes" id="UP000238180"/>
    </source>
</evidence>
<keyword evidence="1" id="KW-0472">Membrane</keyword>
<name>A0A2N9PE42_9FLAO</name>
<keyword evidence="1" id="KW-0812">Transmembrane</keyword>
<keyword evidence="1" id="KW-1133">Transmembrane helix</keyword>
<accession>A0A2N9PE42</accession>
<feature type="transmembrane region" description="Helical" evidence="1">
    <location>
        <begin position="6"/>
        <end position="31"/>
    </location>
</feature>
<dbReference type="AlphaFoldDB" id="A0A2N9PE42"/>
<gene>
    <name evidence="2" type="ORF">FLACOL_02630</name>
</gene>
<protein>
    <submittedName>
        <fullName evidence="2">Uncharacterized protein</fullName>
    </submittedName>
</protein>
<dbReference type="Proteomes" id="UP000238180">
    <property type="component" value="Unassembled WGS sequence"/>
</dbReference>
<evidence type="ECO:0000313" key="2">
    <source>
        <dbReference type="EMBL" id="SPE78614.1"/>
    </source>
</evidence>
<organism evidence="2 3">
    <name type="scientific">Flavobacterium columnare</name>
    <dbReference type="NCBI Taxonomy" id="996"/>
    <lineage>
        <taxon>Bacteria</taxon>
        <taxon>Pseudomonadati</taxon>
        <taxon>Bacteroidota</taxon>
        <taxon>Flavobacteriia</taxon>
        <taxon>Flavobacteriales</taxon>
        <taxon>Flavobacteriaceae</taxon>
        <taxon>Flavobacterium</taxon>
    </lineage>
</organism>
<evidence type="ECO:0000256" key="1">
    <source>
        <dbReference type="SAM" id="Phobius"/>
    </source>
</evidence>
<sequence>MLNNLFFVLIIVVELVSLIAFLVGLILGIFFRKDRYKLITKKLLIYSVISFIIGFGCCVGRIVLSPK</sequence>